<dbReference type="InterPro" id="IPR002213">
    <property type="entry name" value="UDP_glucos_trans"/>
</dbReference>
<dbReference type="GO" id="GO:0035251">
    <property type="term" value="F:UDP-glucosyltransferase activity"/>
    <property type="evidence" value="ECO:0007669"/>
    <property type="project" value="InterPro"/>
</dbReference>
<evidence type="ECO:0000256" key="3">
    <source>
        <dbReference type="RuleBase" id="RU003718"/>
    </source>
</evidence>
<sequence>MYPAPGAGHLIPTVEFARLLVSHGLAVIVVQRGLPAGNATVPASSLYGNGDASASPFLSFHYIPEPPLPHGMPEGDHVGKVFELSRASNPELRDFLRATAPAALLLDFFCYSAADVAAEIGIPTYFFFLGCTASLAVLLHLPVIHGQNAVNLGDLGGEPVKVPGVTPIPAHDLPAAFLDRSSVSYKHFLAVSQQLCQSHGVIVNSCRSLEPRATDAVAAGLCAPPGRTTPPLFCIGPVVKSEEVAEKQGEECLAWLDTQPEASVVFLCFGSMGRFSAEQIKEMAAGLEMSGQRFLWVVRSPAGGNGNGNEHPGEPELDVLLPDGFLDRTKDRGLVVMSWAPQREVLAHGSVGGFVTHCGWNSVLEAVMAGVPMLGWPLYAEQRMNKVLLVEGMQLGVAVERGEDGFVTAEEIERKVTWLMGSDGGRELRERTLAAMRGAREALSDGGDSRAALLQLVQRLSAPDVTEESVCQL</sequence>
<protein>
    <recommendedName>
        <fullName evidence="4">Glycosyltransferase</fullName>
        <ecNumber evidence="4">2.4.1.-</ecNumber>
    </recommendedName>
</protein>
<reference evidence="5" key="1">
    <citation type="journal article" date="2011" name="Plant Physiol.">
        <title>Comprehensive sequence analysis of 24,783 barley full-length cDNAs derived from 12 clone libraries.</title>
        <authorList>
            <person name="Matsumoto T."/>
            <person name="Tanaka T."/>
            <person name="Sakai H."/>
            <person name="Amano N."/>
            <person name="Kanamori H."/>
            <person name="Kurita K."/>
            <person name="Kikuta A."/>
            <person name="Kamiya K."/>
            <person name="Yamamoto M."/>
            <person name="Ikawa H."/>
            <person name="Fujii N."/>
            <person name="Hori K."/>
            <person name="Itoh T."/>
            <person name="Sato K."/>
        </authorList>
    </citation>
    <scope>NUCLEOTIDE SEQUENCE</scope>
    <source>
        <tissue evidence="5">Flower</tissue>
    </source>
</reference>
<evidence type="ECO:0000256" key="1">
    <source>
        <dbReference type="ARBA" id="ARBA00009995"/>
    </source>
</evidence>
<name>F2EG22_HORVV</name>
<dbReference type="FunFam" id="3.40.50.2000:FF:000020">
    <property type="entry name" value="Glycosyltransferase"/>
    <property type="match status" value="1"/>
</dbReference>
<dbReference type="PROSITE" id="PS00375">
    <property type="entry name" value="UDPGT"/>
    <property type="match status" value="1"/>
</dbReference>
<keyword evidence="3" id="KW-0328">Glycosyltransferase</keyword>
<comment type="similarity">
    <text evidence="1 3">Belongs to the UDP-glycosyltransferase family.</text>
</comment>
<evidence type="ECO:0000256" key="2">
    <source>
        <dbReference type="ARBA" id="ARBA00022679"/>
    </source>
</evidence>
<keyword evidence="2 3" id="KW-0808">Transferase</keyword>
<evidence type="ECO:0000313" key="5">
    <source>
        <dbReference type="EMBL" id="BAK06294.1"/>
    </source>
</evidence>
<dbReference type="SUPFAM" id="SSF53756">
    <property type="entry name" value="UDP-Glycosyltransferase/glycogen phosphorylase"/>
    <property type="match status" value="1"/>
</dbReference>
<accession>F2EG22</accession>
<dbReference type="EMBL" id="AK375099">
    <property type="protein sequence ID" value="BAK06294.1"/>
    <property type="molecule type" value="mRNA"/>
</dbReference>
<dbReference type="AlphaFoldDB" id="F2EG22"/>
<dbReference type="EC" id="2.4.1.-" evidence="4"/>
<dbReference type="InterPro" id="IPR050481">
    <property type="entry name" value="UDP-glycosyltransf_plant"/>
</dbReference>
<dbReference type="CDD" id="cd03784">
    <property type="entry name" value="GT1_Gtf-like"/>
    <property type="match status" value="1"/>
</dbReference>
<dbReference type="Pfam" id="PF00201">
    <property type="entry name" value="UDPGT"/>
    <property type="match status" value="1"/>
</dbReference>
<dbReference type="Gene3D" id="3.40.50.2000">
    <property type="entry name" value="Glycogen Phosphorylase B"/>
    <property type="match status" value="2"/>
</dbReference>
<evidence type="ECO:0000256" key="4">
    <source>
        <dbReference type="RuleBase" id="RU362057"/>
    </source>
</evidence>
<dbReference type="InterPro" id="IPR035595">
    <property type="entry name" value="UDP_glycos_trans_CS"/>
</dbReference>
<proteinExistence type="evidence at transcript level"/>
<organism evidence="5">
    <name type="scientific">Hordeum vulgare subsp. vulgare</name>
    <name type="common">Domesticated barley</name>
    <dbReference type="NCBI Taxonomy" id="112509"/>
    <lineage>
        <taxon>Eukaryota</taxon>
        <taxon>Viridiplantae</taxon>
        <taxon>Streptophyta</taxon>
        <taxon>Embryophyta</taxon>
        <taxon>Tracheophyta</taxon>
        <taxon>Spermatophyta</taxon>
        <taxon>Magnoliopsida</taxon>
        <taxon>Liliopsida</taxon>
        <taxon>Poales</taxon>
        <taxon>Poaceae</taxon>
        <taxon>BOP clade</taxon>
        <taxon>Pooideae</taxon>
        <taxon>Triticodae</taxon>
        <taxon>Triticeae</taxon>
        <taxon>Hordeinae</taxon>
        <taxon>Hordeum</taxon>
    </lineage>
</organism>
<dbReference type="PANTHER" id="PTHR48048">
    <property type="entry name" value="GLYCOSYLTRANSFERASE"/>
    <property type="match status" value="1"/>
</dbReference>
<dbReference type="PANTHER" id="PTHR48048:SF12">
    <property type="entry name" value="GLYCOSYLTRANSFERASE"/>
    <property type="match status" value="1"/>
</dbReference>